<accession>A0A448WIJ6</accession>
<evidence type="ECO:0000313" key="2">
    <source>
        <dbReference type="EMBL" id="VEL12564.1"/>
    </source>
</evidence>
<feature type="region of interest" description="Disordered" evidence="1">
    <location>
        <begin position="1"/>
        <end position="27"/>
    </location>
</feature>
<comment type="caution">
    <text evidence="2">The sequence shown here is derived from an EMBL/GenBank/DDBJ whole genome shotgun (WGS) entry which is preliminary data.</text>
</comment>
<name>A0A448WIJ6_9PLAT</name>
<organism evidence="2 3">
    <name type="scientific">Protopolystoma xenopodis</name>
    <dbReference type="NCBI Taxonomy" id="117903"/>
    <lineage>
        <taxon>Eukaryota</taxon>
        <taxon>Metazoa</taxon>
        <taxon>Spiralia</taxon>
        <taxon>Lophotrochozoa</taxon>
        <taxon>Platyhelminthes</taxon>
        <taxon>Monogenea</taxon>
        <taxon>Polyopisthocotylea</taxon>
        <taxon>Polystomatidea</taxon>
        <taxon>Polystomatidae</taxon>
        <taxon>Protopolystoma</taxon>
    </lineage>
</organism>
<keyword evidence="3" id="KW-1185">Reference proteome</keyword>
<proteinExistence type="predicted"/>
<gene>
    <name evidence="2" type="ORF">PXEA_LOCUS6004</name>
</gene>
<dbReference type="EMBL" id="CAAALY010015134">
    <property type="protein sequence ID" value="VEL12564.1"/>
    <property type="molecule type" value="Genomic_DNA"/>
</dbReference>
<feature type="compositionally biased region" description="Basic and acidic residues" evidence="1">
    <location>
        <begin position="12"/>
        <end position="24"/>
    </location>
</feature>
<evidence type="ECO:0000313" key="3">
    <source>
        <dbReference type="Proteomes" id="UP000784294"/>
    </source>
</evidence>
<reference evidence="2" key="1">
    <citation type="submission" date="2018-11" db="EMBL/GenBank/DDBJ databases">
        <authorList>
            <consortium name="Pathogen Informatics"/>
        </authorList>
    </citation>
    <scope>NUCLEOTIDE SEQUENCE</scope>
</reference>
<sequence>MDTGSMWQASRAADKGEERNHANDGNRLVRAHAVARTERQSGTFCMPGRWENTPPRLKRRPTRKRALSLQLHHGYGNCYLTGRELGITIVPSCLPASLPDCPTARLSPLIALRFAQPGPSVGACHGTVASEAATVPENSGHMVPFGARLTTNSRLPLGA</sequence>
<protein>
    <submittedName>
        <fullName evidence="2">Uncharacterized protein</fullName>
    </submittedName>
</protein>
<dbReference type="AlphaFoldDB" id="A0A448WIJ6"/>
<dbReference type="Proteomes" id="UP000784294">
    <property type="component" value="Unassembled WGS sequence"/>
</dbReference>
<evidence type="ECO:0000256" key="1">
    <source>
        <dbReference type="SAM" id="MobiDB-lite"/>
    </source>
</evidence>